<dbReference type="GO" id="GO:0003677">
    <property type="term" value="F:DNA binding"/>
    <property type="evidence" value="ECO:0007669"/>
    <property type="project" value="UniProtKB-UniRule"/>
</dbReference>
<keyword evidence="4 5" id="KW-0539">Nucleus</keyword>
<dbReference type="Gene3D" id="1.10.10.60">
    <property type="entry name" value="Homeodomain-like"/>
    <property type="match status" value="1"/>
</dbReference>
<sequence>MSLLSTYQDFKSSECSFLAAFGGDQPVPLGELATELDAHSLSLERACRVPTPSVGVAQEYAQAAVNIQVLASAMTRVHASIENLMEDFVQKLDLSPATTHQRAIGSAAASQRLSMDAPETFASPPPCSNLRKDPQDLLRCWSSQHLSYLFPTKEELMELSGQTKLSAKQVDLWFRNARTRSGWSKLFTNKLYANKDRQKLESYFSEYEATQRLHCSKAGSFVSSDDAYKLVEKVLKWFRVKESKDNSTISACLTPSVSEQTNNGSVSPWVKDVLFSTLAALRTSSPPSPTKKCHPTLRWPNIFSRAHSEDIDPSLRSSSPASSSEATPSCSSTSGSSTWSSVSTSSSRSSSPCTDPSVSSPQRSKSPQSTSPPPSTSPSLFISPLFSSPTLSPDPLSQIKTSPPPELSICLSPQPDPSTSLLSFLCSDSFSPPSPTHEPCSIASGQFDDAEED</sequence>
<dbReference type="Proteomes" id="UP000001072">
    <property type="component" value="Unassembled WGS sequence"/>
</dbReference>
<protein>
    <submittedName>
        <fullName evidence="8">TALE-type homeodomain protein</fullName>
    </submittedName>
</protein>
<feature type="domain" description="Homeobox" evidence="7">
    <location>
        <begin position="150"/>
        <end position="184"/>
    </location>
</feature>
<dbReference type="SUPFAM" id="SSF46689">
    <property type="entry name" value="Homeodomain-like"/>
    <property type="match status" value="1"/>
</dbReference>
<organism evidence="9">
    <name type="scientific">Melampsora larici-populina (strain 98AG31 / pathotype 3-4-7)</name>
    <name type="common">Poplar leaf rust fungus</name>
    <dbReference type="NCBI Taxonomy" id="747676"/>
    <lineage>
        <taxon>Eukaryota</taxon>
        <taxon>Fungi</taxon>
        <taxon>Dikarya</taxon>
        <taxon>Basidiomycota</taxon>
        <taxon>Pucciniomycotina</taxon>
        <taxon>Pucciniomycetes</taxon>
        <taxon>Pucciniales</taxon>
        <taxon>Melampsoraceae</taxon>
        <taxon>Melampsora</taxon>
    </lineage>
</organism>
<dbReference type="SMART" id="SM00389">
    <property type="entry name" value="HOX"/>
    <property type="match status" value="1"/>
</dbReference>
<feature type="region of interest" description="Disordered" evidence="6">
    <location>
        <begin position="309"/>
        <end position="414"/>
    </location>
</feature>
<dbReference type="RefSeq" id="XP_007413298.1">
    <property type="nucleotide sequence ID" value="XM_007413236.1"/>
</dbReference>
<feature type="compositionally biased region" description="Low complexity" evidence="6">
    <location>
        <begin position="377"/>
        <end position="398"/>
    </location>
</feature>
<dbReference type="HOGENOM" id="CLU_019794_0_0_1"/>
<dbReference type="InterPro" id="IPR001356">
    <property type="entry name" value="HD"/>
</dbReference>
<evidence type="ECO:0000256" key="4">
    <source>
        <dbReference type="ARBA" id="ARBA00023242"/>
    </source>
</evidence>
<dbReference type="AlphaFoldDB" id="F4RVY2"/>
<evidence type="ECO:0000256" key="5">
    <source>
        <dbReference type="PROSITE-ProRule" id="PRU00108"/>
    </source>
</evidence>
<dbReference type="InParanoid" id="F4RVY2"/>
<dbReference type="KEGG" id="mlr:MELLADRAFT_90168"/>
<comment type="subcellular location">
    <subcellularLocation>
        <location evidence="5">Nucleus</location>
    </subcellularLocation>
</comment>
<gene>
    <name evidence="8" type="primary">MplbE1</name>
    <name evidence="8" type="ORF">MELLADRAFT_90168</name>
</gene>
<dbReference type="GO" id="GO:0005634">
    <property type="term" value="C:nucleus"/>
    <property type="evidence" value="ECO:0007669"/>
    <property type="project" value="UniProtKB-SubCell"/>
</dbReference>
<proteinExistence type="inferred from homology"/>
<dbReference type="CDD" id="cd00086">
    <property type="entry name" value="homeodomain"/>
    <property type="match status" value="1"/>
</dbReference>
<keyword evidence="2 5" id="KW-0238">DNA-binding</keyword>
<accession>F4RVY2</accession>
<dbReference type="InterPro" id="IPR009057">
    <property type="entry name" value="Homeodomain-like_sf"/>
</dbReference>
<keyword evidence="3 5" id="KW-0371">Homeobox</keyword>
<dbReference type="OrthoDB" id="10056939at2759"/>
<evidence type="ECO:0000256" key="1">
    <source>
        <dbReference type="ARBA" id="ARBA00005800"/>
    </source>
</evidence>
<evidence type="ECO:0000256" key="2">
    <source>
        <dbReference type="ARBA" id="ARBA00023125"/>
    </source>
</evidence>
<comment type="similarity">
    <text evidence="1">Belongs to the TALE/M-ATYP homeobox family.</text>
</comment>
<dbReference type="VEuPathDB" id="FungiDB:MELLADRAFT_90168"/>
<keyword evidence="9" id="KW-1185">Reference proteome</keyword>
<evidence type="ECO:0000313" key="9">
    <source>
        <dbReference type="Proteomes" id="UP000001072"/>
    </source>
</evidence>
<evidence type="ECO:0000256" key="3">
    <source>
        <dbReference type="ARBA" id="ARBA00023155"/>
    </source>
</evidence>
<evidence type="ECO:0000259" key="7">
    <source>
        <dbReference type="PROSITE" id="PS50071"/>
    </source>
</evidence>
<dbReference type="Pfam" id="PF05920">
    <property type="entry name" value="Homeobox_KN"/>
    <property type="match status" value="1"/>
</dbReference>
<name>F4RVY2_MELLP</name>
<evidence type="ECO:0000313" key="8">
    <source>
        <dbReference type="EMBL" id="EGG03504.1"/>
    </source>
</evidence>
<dbReference type="PROSITE" id="PS50071">
    <property type="entry name" value="HOMEOBOX_2"/>
    <property type="match status" value="1"/>
</dbReference>
<reference evidence="9" key="1">
    <citation type="journal article" date="2011" name="Proc. Natl. Acad. Sci. U.S.A.">
        <title>Obligate biotrophy features unraveled by the genomic analysis of rust fungi.</title>
        <authorList>
            <person name="Duplessis S."/>
            <person name="Cuomo C.A."/>
            <person name="Lin Y.-C."/>
            <person name="Aerts A."/>
            <person name="Tisserant E."/>
            <person name="Veneault-Fourrey C."/>
            <person name="Joly D.L."/>
            <person name="Hacquard S."/>
            <person name="Amselem J."/>
            <person name="Cantarel B.L."/>
            <person name="Chiu R."/>
            <person name="Coutinho P.M."/>
            <person name="Feau N."/>
            <person name="Field M."/>
            <person name="Frey P."/>
            <person name="Gelhaye E."/>
            <person name="Goldberg J."/>
            <person name="Grabherr M.G."/>
            <person name="Kodira C.D."/>
            <person name="Kohler A."/>
            <person name="Kuees U."/>
            <person name="Lindquist E.A."/>
            <person name="Lucas S.M."/>
            <person name="Mago R."/>
            <person name="Mauceli E."/>
            <person name="Morin E."/>
            <person name="Murat C."/>
            <person name="Pangilinan J.L."/>
            <person name="Park R."/>
            <person name="Pearson M."/>
            <person name="Quesneville H."/>
            <person name="Rouhier N."/>
            <person name="Sakthikumar S."/>
            <person name="Salamov A.A."/>
            <person name="Schmutz J."/>
            <person name="Selles B."/>
            <person name="Shapiro H."/>
            <person name="Tanguay P."/>
            <person name="Tuskan G.A."/>
            <person name="Henrissat B."/>
            <person name="Van de Peer Y."/>
            <person name="Rouze P."/>
            <person name="Ellis J.G."/>
            <person name="Dodds P.N."/>
            <person name="Schein J.E."/>
            <person name="Zhong S."/>
            <person name="Hamelin R.C."/>
            <person name="Grigoriev I.V."/>
            <person name="Szabo L.J."/>
            <person name="Martin F."/>
        </authorList>
    </citation>
    <scope>NUCLEOTIDE SEQUENCE [LARGE SCALE GENOMIC DNA]</scope>
    <source>
        <strain evidence="9">98AG31 / pathotype 3-4-7</strain>
    </source>
</reference>
<dbReference type="InterPro" id="IPR008422">
    <property type="entry name" value="KN_HD"/>
</dbReference>
<feature type="compositionally biased region" description="Low complexity" evidence="6">
    <location>
        <begin position="314"/>
        <end position="369"/>
    </location>
</feature>
<evidence type="ECO:0000256" key="6">
    <source>
        <dbReference type="SAM" id="MobiDB-lite"/>
    </source>
</evidence>
<dbReference type="GO" id="GO:0006355">
    <property type="term" value="P:regulation of DNA-templated transcription"/>
    <property type="evidence" value="ECO:0007669"/>
    <property type="project" value="InterPro"/>
</dbReference>
<feature type="region of interest" description="Disordered" evidence="6">
    <location>
        <begin position="430"/>
        <end position="453"/>
    </location>
</feature>
<dbReference type="EMBL" id="GL883124">
    <property type="protein sequence ID" value="EGG03504.1"/>
    <property type="molecule type" value="Genomic_DNA"/>
</dbReference>
<dbReference type="GeneID" id="18935475"/>
<feature type="DNA-binding region" description="Homeobox" evidence="5">
    <location>
        <begin position="152"/>
        <end position="185"/>
    </location>
</feature>